<dbReference type="AlphaFoldDB" id="A0A6A6ZTU7"/>
<accession>A0A6A6ZTU7</accession>
<dbReference type="InterPro" id="IPR026992">
    <property type="entry name" value="DIOX_N"/>
</dbReference>
<dbReference type="Proteomes" id="UP000799424">
    <property type="component" value="Unassembled WGS sequence"/>
</dbReference>
<name>A0A6A6ZTU7_9PLEO</name>
<dbReference type="SUPFAM" id="SSF51197">
    <property type="entry name" value="Clavaminate synthase-like"/>
    <property type="match status" value="1"/>
</dbReference>
<keyword evidence="3" id="KW-1185">Reference proteome</keyword>
<dbReference type="Gene3D" id="2.60.120.330">
    <property type="entry name" value="B-lactam Antibiotic, Isopenicillin N Synthase, Chain"/>
    <property type="match status" value="1"/>
</dbReference>
<organism evidence="2 3">
    <name type="scientific">Ophiobolus disseminans</name>
    <dbReference type="NCBI Taxonomy" id="1469910"/>
    <lineage>
        <taxon>Eukaryota</taxon>
        <taxon>Fungi</taxon>
        <taxon>Dikarya</taxon>
        <taxon>Ascomycota</taxon>
        <taxon>Pezizomycotina</taxon>
        <taxon>Dothideomycetes</taxon>
        <taxon>Pleosporomycetidae</taxon>
        <taxon>Pleosporales</taxon>
        <taxon>Pleosporineae</taxon>
        <taxon>Phaeosphaeriaceae</taxon>
        <taxon>Ophiobolus</taxon>
    </lineage>
</organism>
<proteinExistence type="predicted"/>
<feature type="domain" description="Non-haem dioxygenase N-terminal" evidence="1">
    <location>
        <begin position="25"/>
        <end position="85"/>
    </location>
</feature>
<evidence type="ECO:0000313" key="2">
    <source>
        <dbReference type="EMBL" id="KAF2824029.1"/>
    </source>
</evidence>
<protein>
    <recommendedName>
        <fullName evidence="1">Non-haem dioxygenase N-terminal domain-containing protein</fullName>
    </recommendedName>
</protein>
<dbReference type="OrthoDB" id="288590at2759"/>
<dbReference type="InterPro" id="IPR027443">
    <property type="entry name" value="IPNS-like_sf"/>
</dbReference>
<dbReference type="EMBL" id="MU006231">
    <property type="protein sequence ID" value="KAF2824029.1"/>
    <property type="molecule type" value="Genomic_DNA"/>
</dbReference>
<evidence type="ECO:0000259" key="1">
    <source>
        <dbReference type="Pfam" id="PF14226"/>
    </source>
</evidence>
<sequence>MEETAVVANIRVVNLASIVSGDIIECDKLLLACREDGFFYLDYTGQEAVDCQSSLELIKEFYNQDLHTKMRYWRGRDKPGYKPLGIDPGILKDDLIARSDVLPPQVLDHSELFERFVLMAHEVGLDIMKSLSRSLKLEGFARFEEKNRTPESSKSAMEYLKYAKQSMCDQNIGHKAHTTVVHKQAEPS</sequence>
<dbReference type="Pfam" id="PF14226">
    <property type="entry name" value="DIOX_N"/>
    <property type="match status" value="1"/>
</dbReference>
<reference evidence="2" key="1">
    <citation type="journal article" date="2020" name="Stud. Mycol.">
        <title>101 Dothideomycetes genomes: a test case for predicting lifestyles and emergence of pathogens.</title>
        <authorList>
            <person name="Haridas S."/>
            <person name="Albert R."/>
            <person name="Binder M."/>
            <person name="Bloem J."/>
            <person name="Labutti K."/>
            <person name="Salamov A."/>
            <person name="Andreopoulos B."/>
            <person name="Baker S."/>
            <person name="Barry K."/>
            <person name="Bills G."/>
            <person name="Bluhm B."/>
            <person name="Cannon C."/>
            <person name="Castanera R."/>
            <person name="Culley D."/>
            <person name="Daum C."/>
            <person name="Ezra D."/>
            <person name="Gonzalez J."/>
            <person name="Henrissat B."/>
            <person name="Kuo A."/>
            <person name="Liang C."/>
            <person name="Lipzen A."/>
            <person name="Lutzoni F."/>
            <person name="Magnuson J."/>
            <person name="Mondo S."/>
            <person name="Nolan M."/>
            <person name="Ohm R."/>
            <person name="Pangilinan J."/>
            <person name="Park H.-J."/>
            <person name="Ramirez L."/>
            <person name="Alfaro M."/>
            <person name="Sun H."/>
            <person name="Tritt A."/>
            <person name="Yoshinaga Y."/>
            <person name="Zwiers L.-H."/>
            <person name="Turgeon B."/>
            <person name="Goodwin S."/>
            <person name="Spatafora J."/>
            <person name="Crous P."/>
            <person name="Grigoriev I."/>
        </authorList>
    </citation>
    <scope>NUCLEOTIDE SEQUENCE</scope>
    <source>
        <strain evidence="2">CBS 113818</strain>
    </source>
</reference>
<evidence type="ECO:0000313" key="3">
    <source>
        <dbReference type="Proteomes" id="UP000799424"/>
    </source>
</evidence>
<gene>
    <name evidence="2" type="ORF">CC86DRAFT_409041</name>
</gene>